<dbReference type="GO" id="GO:0005385">
    <property type="term" value="F:zinc ion transmembrane transporter activity"/>
    <property type="evidence" value="ECO:0007669"/>
    <property type="project" value="TreeGrafter"/>
</dbReference>
<proteinExistence type="inferred from homology"/>
<dbReference type="InterPro" id="IPR058533">
    <property type="entry name" value="Cation_efflux_TM"/>
</dbReference>
<feature type="compositionally biased region" description="Basic and acidic residues" evidence="7">
    <location>
        <begin position="1"/>
        <end position="11"/>
    </location>
</feature>
<feature type="transmembrane region" description="Helical" evidence="8">
    <location>
        <begin position="36"/>
        <end position="55"/>
    </location>
</feature>
<evidence type="ECO:0000256" key="4">
    <source>
        <dbReference type="ARBA" id="ARBA00022833"/>
    </source>
</evidence>
<dbReference type="Pfam" id="PF01545">
    <property type="entry name" value="Cation_efflux"/>
    <property type="match status" value="1"/>
</dbReference>
<feature type="transmembrane region" description="Helical" evidence="8">
    <location>
        <begin position="93"/>
        <end position="113"/>
    </location>
</feature>
<keyword evidence="6 8" id="KW-0472">Membrane</keyword>
<evidence type="ECO:0000256" key="5">
    <source>
        <dbReference type="ARBA" id="ARBA00022989"/>
    </source>
</evidence>
<dbReference type="InterPro" id="IPR027469">
    <property type="entry name" value="Cation_efflux_TMD_sf"/>
</dbReference>
<gene>
    <name evidence="10" type="ORF">GPUH_LOCUS25276</name>
</gene>
<keyword evidence="3 8" id="KW-0812">Transmembrane</keyword>
<protein>
    <submittedName>
        <fullName evidence="12">SLC30A4</fullName>
    </submittedName>
</protein>
<evidence type="ECO:0000313" key="10">
    <source>
        <dbReference type="EMBL" id="VDN43999.1"/>
    </source>
</evidence>
<keyword evidence="11" id="KW-1185">Reference proteome</keyword>
<organism evidence="12">
    <name type="scientific">Gongylonema pulchrum</name>
    <dbReference type="NCBI Taxonomy" id="637853"/>
    <lineage>
        <taxon>Eukaryota</taxon>
        <taxon>Metazoa</taxon>
        <taxon>Ecdysozoa</taxon>
        <taxon>Nematoda</taxon>
        <taxon>Chromadorea</taxon>
        <taxon>Rhabditida</taxon>
        <taxon>Spirurina</taxon>
        <taxon>Spiruromorpha</taxon>
        <taxon>Spiruroidea</taxon>
        <taxon>Gongylonematidae</taxon>
        <taxon>Gongylonema</taxon>
    </lineage>
</organism>
<dbReference type="PANTHER" id="PTHR45820:SF4">
    <property type="entry name" value="ZINC TRANSPORTER 63C, ISOFORM F"/>
    <property type="match status" value="1"/>
</dbReference>
<comment type="similarity">
    <text evidence="2">Belongs to the cation diffusion facilitator (CDF) transporter (TC 2.A.4) family. SLC30A subfamily.</text>
</comment>
<comment type="subcellular location">
    <subcellularLocation>
        <location evidence="1">Membrane</location>
        <topology evidence="1">Multi-pass membrane protein</topology>
    </subcellularLocation>
</comment>
<evidence type="ECO:0000256" key="2">
    <source>
        <dbReference type="ARBA" id="ARBA00008873"/>
    </source>
</evidence>
<reference evidence="12" key="1">
    <citation type="submission" date="2016-06" db="UniProtKB">
        <authorList>
            <consortium name="WormBaseParasite"/>
        </authorList>
    </citation>
    <scope>IDENTIFICATION</scope>
</reference>
<keyword evidence="5 8" id="KW-1133">Transmembrane helix</keyword>
<feature type="domain" description="Cation efflux protein transmembrane" evidence="9">
    <location>
        <begin position="36"/>
        <end position="96"/>
    </location>
</feature>
<dbReference type="GO" id="GO:0006882">
    <property type="term" value="P:intracellular zinc ion homeostasis"/>
    <property type="evidence" value="ECO:0007669"/>
    <property type="project" value="TreeGrafter"/>
</dbReference>
<dbReference type="WBParaSite" id="GPUH_0002530501-mRNA-1">
    <property type="protein sequence ID" value="GPUH_0002530501-mRNA-1"/>
    <property type="gene ID" value="GPUH_0002530501"/>
</dbReference>
<dbReference type="Gene3D" id="1.20.1510.10">
    <property type="entry name" value="Cation efflux protein transmembrane domain"/>
    <property type="match status" value="1"/>
</dbReference>
<dbReference type="Proteomes" id="UP000271098">
    <property type="component" value="Unassembled WGS sequence"/>
</dbReference>
<evidence type="ECO:0000256" key="8">
    <source>
        <dbReference type="SAM" id="Phobius"/>
    </source>
</evidence>
<evidence type="ECO:0000256" key="1">
    <source>
        <dbReference type="ARBA" id="ARBA00004141"/>
    </source>
</evidence>
<evidence type="ECO:0000256" key="6">
    <source>
        <dbReference type="ARBA" id="ARBA00023136"/>
    </source>
</evidence>
<sequence>MKQKLMRRESAGSEGTEGSSSEHAHSGHRLSRSSSLIIMLLMTVAFCVVELTFGYMSHSMALVADAFHMLSDVMALGVALACLRVCSFSPSPIYAFCFQVILLNIIKNIFYFLGYFNKYISLVII</sequence>
<dbReference type="PANTHER" id="PTHR45820">
    <property type="entry name" value="FI23527P1"/>
    <property type="match status" value="1"/>
</dbReference>
<dbReference type="SUPFAM" id="SSF161111">
    <property type="entry name" value="Cation efflux protein transmembrane domain-like"/>
    <property type="match status" value="1"/>
</dbReference>
<dbReference type="GO" id="GO:0010312">
    <property type="term" value="P:detoxification of zinc ion"/>
    <property type="evidence" value="ECO:0007669"/>
    <property type="project" value="TreeGrafter"/>
</dbReference>
<keyword evidence="4" id="KW-0862">Zinc</keyword>
<name>A0A183EWD4_9BILA</name>
<evidence type="ECO:0000259" key="9">
    <source>
        <dbReference type="Pfam" id="PF01545"/>
    </source>
</evidence>
<evidence type="ECO:0000313" key="12">
    <source>
        <dbReference type="WBParaSite" id="GPUH_0002530501-mRNA-1"/>
    </source>
</evidence>
<evidence type="ECO:0000256" key="7">
    <source>
        <dbReference type="SAM" id="MobiDB-lite"/>
    </source>
</evidence>
<feature type="region of interest" description="Disordered" evidence="7">
    <location>
        <begin position="1"/>
        <end position="29"/>
    </location>
</feature>
<evidence type="ECO:0000313" key="11">
    <source>
        <dbReference type="Proteomes" id="UP000271098"/>
    </source>
</evidence>
<evidence type="ECO:0000256" key="3">
    <source>
        <dbReference type="ARBA" id="ARBA00022692"/>
    </source>
</evidence>
<reference evidence="10 11" key="2">
    <citation type="submission" date="2018-11" db="EMBL/GenBank/DDBJ databases">
        <authorList>
            <consortium name="Pathogen Informatics"/>
        </authorList>
    </citation>
    <scope>NUCLEOTIDE SEQUENCE [LARGE SCALE GENOMIC DNA]</scope>
</reference>
<dbReference type="GO" id="GO:0016020">
    <property type="term" value="C:membrane"/>
    <property type="evidence" value="ECO:0007669"/>
    <property type="project" value="UniProtKB-SubCell"/>
</dbReference>
<dbReference type="EMBL" id="UYRT01104475">
    <property type="protein sequence ID" value="VDN43999.1"/>
    <property type="molecule type" value="Genomic_DNA"/>
</dbReference>
<dbReference type="AlphaFoldDB" id="A0A183EWD4"/>
<dbReference type="OrthoDB" id="5865025at2759"/>
<accession>A0A183EWD4</accession>
<feature type="transmembrane region" description="Helical" evidence="8">
    <location>
        <begin position="67"/>
        <end position="86"/>
    </location>
</feature>